<dbReference type="EMBL" id="JAZAVJ010000308">
    <property type="protein sequence ID" value="KAK7398748.1"/>
    <property type="molecule type" value="Genomic_DNA"/>
</dbReference>
<organism evidence="1 2">
    <name type="scientific">Neonectria punicea</name>
    <dbReference type="NCBI Taxonomy" id="979145"/>
    <lineage>
        <taxon>Eukaryota</taxon>
        <taxon>Fungi</taxon>
        <taxon>Dikarya</taxon>
        <taxon>Ascomycota</taxon>
        <taxon>Pezizomycotina</taxon>
        <taxon>Sordariomycetes</taxon>
        <taxon>Hypocreomycetidae</taxon>
        <taxon>Hypocreales</taxon>
        <taxon>Nectriaceae</taxon>
        <taxon>Neonectria</taxon>
    </lineage>
</organism>
<accession>A0ABR1GKS1</accession>
<gene>
    <name evidence="1" type="ORF">QQX98_011865</name>
</gene>
<proteinExistence type="predicted"/>
<evidence type="ECO:0000313" key="1">
    <source>
        <dbReference type="EMBL" id="KAK7398748.1"/>
    </source>
</evidence>
<name>A0ABR1GKS1_9HYPO</name>
<evidence type="ECO:0000313" key="2">
    <source>
        <dbReference type="Proteomes" id="UP001498476"/>
    </source>
</evidence>
<protein>
    <submittedName>
        <fullName evidence="1">Uncharacterized protein</fullName>
    </submittedName>
</protein>
<dbReference type="Proteomes" id="UP001498476">
    <property type="component" value="Unassembled WGS sequence"/>
</dbReference>
<keyword evidence="2" id="KW-1185">Reference proteome</keyword>
<sequence>MEVPPSADQVKASTTGPVADEEIITDAHRMVMADRTLTALLMLLAQAPRRLELQASGWGCHHLLLLHTTTTTARLKMATIASQPITRGVRASLHRCMVRLDSTRDLAGIKATGITGTTTEEEEIAGENGQ</sequence>
<reference evidence="1 2" key="1">
    <citation type="journal article" date="2025" name="Microbiol. Resour. Announc.">
        <title>Draft genome sequences for Neonectria magnoliae and Neonectria punicea, canker pathogens of Liriodendron tulipifera and Acer saccharum in West Virginia.</title>
        <authorList>
            <person name="Petronek H.M."/>
            <person name="Kasson M.T."/>
            <person name="Metheny A.M."/>
            <person name="Stauder C.M."/>
            <person name="Lovett B."/>
            <person name="Lynch S.C."/>
            <person name="Garnas J.R."/>
            <person name="Kasson L.R."/>
            <person name="Stajich J.E."/>
        </authorList>
    </citation>
    <scope>NUCLEOTIDE SEQUENCE [LARGE SCALE GENOMIC DNA]</scope>
    <source>
        <strain evidence="1 2">NRRL 64653</strain>
    </source>
</reference>
<comment type="caution">
    <text evidence="1">The sequence shown here is derived from an EMBL/GenBank/DDBJ whole genome shotgun (WGS) entry which is preliminary data.</text>
</comment>